<feature type="domain" description="Dienelactone hydrolase" evidence="1">
    <location>
        <begin position="21"/>
        <end position="244"/>
    </location>
</feature>
<gene>
    <name evidence="2" type="ORF">IQ260_21425</name>
</gene>
<dbReference type="Proteomes" id="UP000615026">
    <property type="component" value="Unassembled WGS sequence"/>
</dbReference>
<keyword evidence="2" id="KW-0378">Hydrolase</keyword>
<dbReference type="InterPro" id="IPR051049">
    <property type="entry name" value="Dienelactone_hydrolase-like"/>
</dbReference>
<proteinExistence type="predicted"/>
<dbReference type="GO" id="GO:0016787">
    <property type="term" value="F:hydrolase activity"/>
    <property type="evidence" value="ECO:0007669"/>
    <property type="project" value="UniProtKB-KW"/>
</dbReference>
<dbReference type="EMBL" id="JADEXP010000248">
    <property type="protein sequence ID" value="MBE9069210.1"/>
    <property type="molecule type" value="Genomic_DNA"/>
</dbReference>
<reference evidence="2" key="1">
    <citation type="submission" date="2020-10" db="EMBL/GenBank/DDBJ databases">
        <authorList>
            <person name="Castelo-Branco R."/>
            <person name="Eusebio N."/>
            <person name="Adriana R."/>
            <person name="Vieira A."/>
            <person name="Brugerolle De Fraissinette N."/>
            <person name="Rezende De Castro R."/>
            <person name="Schneider M.P."/>
            <person name="Vasconcelos V."/>
            <person name="Leao P.N."/>
        </authorList>
    </citation>
    <scope>NUCLEOTIDE SEQUENCE</scope>
    <source>
        <strain evidence="2">LEGE 11479</strain>
    </source>
</reference>
<keyword evidence="3" id="KW-1185">Reference proteome</keyword>
<comment type="caution">
    <text evidence="2">The sequence shown here is derived from an EMBL/GenBank/DDBJ whole genome shotgun (WGS) entry which is preliminary data.</text>
</comment>
<dbReference type="SUPFAM" id="SSF53474">
    <property type="entry name" value="alpha/beta-Hydrolases"/>
    <property type="match status" value="1"/>
</dbReference>
<evidence type="ECO:0000259" key="1">
    <source>
        <dbReference type="Pfam" id="PF01738"/>
    </source>
</evidence>
<sequence length="247" mass="26640">MTTPEIATNTIEVQSGDITLPVYVAIPDGKGPFGAVIVLQEIFGVNSHIRDVTERIAREGYVALAPALYHRQAPGFETGYTPEDIQVGRRYKVQTRADELLSDIQATIDYAKTLPQVKDGGVGCIGFCFGGHVAYLAATLKDTVAIASFYGAGIPDTAFGPGPVALDRTAHITGTLHCFFGTEDASIPAEAVTQIRTALQQSRIDYQIFEYEGAGHGFFCDRRGSYNANAAADAWEKVKQLFTDKLA</sequence>
<dbReference type="PANTHER" id="PTHR46623:SF6">
    <property type="entry name" value="ALPHA_BETA-HYDROLASES SUPERFAMILY PROTEIN"/>
    <property type="match status" value="1"/>
</dbReference>
<dbReference type="Gene3D" id="3.40.50.1820">
    <property type="entry name" value="alpha/beta hydrolase"/>
    <property type="match status" value="1"/>
</dbReference>
<dbReference type="PANTHER" id="PTHR46623">
    <property type="entry name" value="CARBOXYMETHYLENEBUTENOLIDASE-RELATED"/>
    <property type="match status" value="1"/>
</dbReference>
<protein>
    <submittedName>
        <fullName evidence="2">Dienelactone hydrolase family protein</fullName>
    </submittedName>
</protein>
<name>A0A928ZXH6_LEPEC</name>
<dbReference type="RefSeq" id="WP_193995123.1">
    <property type="nucleotide sequence ID" value="NZ_JADEXP010000248.1"/>
</dbReference>
<evidence type="ECO:0000313" key="2">
    <source>
        <dbReference type="EMBL" id="MBE9069210.1"/>
    </source>
</evidence>
<dbReference type="InterPro" id="IPR029058">
    <property type="entry name" value="AB_hydrolase_fold"/>
</dbReference>
<accession>A0A928ZXH6</accession>
<dbReference type="Pfam" id="PF01738">
    <property type="entry name" value="DLH"/>
    <property type="match status" value="1"/>
</dbReference>
<dbReference type="AlphaFoldDB" id="A0A928ZXH6"/>
<organism evidence="2 3">
    <name type="scientific">Leptolyngbya cf. ectocarpi LEGE 11479</name>
    <dbReference type="NCBI Taxonomy" id="1828722"/>
    <lineage>
        <taxon>Bacteria</taxon>
        <taxon>Bacillati</taxon>
        <taxon>Cyanobacteriota</taxon>
        <taxon>Cyanophyceae</taxon>
        <taxon>Leptolyngbyales</taxon>
        <taxon>Leptolyngbyaceae</taxon>
        <taxon>Leptolyngbya group</taxon>
        <taxon>Leptolyngbya</taxon>
    </lineage>
</organism>
<dbReference type="InterPro" id="IPR002925">
    <property type="entry name" value="Dienelactn_hydro"/>
</dbReference>
<evidence type="ECO:0000313" key="3">
    <source>
        <dbReference type="Proteomes" id="UP000615026"/>
    </source>
</evidence>